<organism evidence="3">
    <name type="scientific">Mesocestoides corti</name>
    <name type="common">Flatworm</name>
    <dbReference type="NCBI Taxonomy" id="53468"/>
    <lineage>
        <taxon>Eukaryota</taxon>
        <taxon>Metazoa</taxon>
        <taxon>Spiralia</taxon>
        <taxon>Lophotrochozoa</taxon>
        <taxon>Platyhelminthes</taxon>
        <taxon>Cestoda</taxon>
        <taxon>Eucestoda</taxon>
        <taxon>Cyclophyllidea</taxon>
        <taxon>Mesocestoididae</taxon>
        <taxon>Mesocestoides</taxon>
    </lineage>
</organism>
<dbReference type="EMBL" id="UXSR01005217">
    <property type="protein sequence ID" value="VDD79837.1"/>
    <property type="molecule type" value="Genomic_DNA"/>
</dbReference>
<reference evidence="3" key="1">
    <citation type="submission" date="2017-02" db="UniProtKB">
        <authorList>
            <consortium name="WormBaseParasite"/>
        </authorList>
    </citation>
    <scope>IDENTIFICATION</scope>
</reference>
<evidence type="ECO:0000313" key="2">
    <source>
        <dbReference type="Proteomes" id="UP000267029"/>
    </source>
</evidence>
<dbReference type="WBParaSite" id="MCOS_0000583901-mRNA-1">
    <property type="protein sequence ID" value="MCOS_0000583901-mRNA-1"/>
    <property type="gene ID" value="MCOS_0000583901"/>
</dbReference>
<evidence type="ECO:0000313" key="3">
    <source>
        <dbReference type="WBParaSite" id="MCOS_0000583901-mRNA-1"/>
    </source>
</evidence>
<protein>
    <submittedName>
        <fullName evidence="1 3">Uncharacterized protein</fullName>
    </submittedName>
</protein>
<accession>A0A0R3UFF2</accession>
<dbReference type="Proteomes" id="UP000267029">
    <property type="component" value="Unassembled WGS sequence"/>
</dbReference>
<proteinExistence type="predicted"/>
<name>A0A0R3UFF2_MESCO</name>
<dbReference type="AlphaFoldDB" id="A0A0R3UFF2"/>
<evidence type="ECO:0000313" key="1">
    <source>
        <dbReference type="EMBL" id="VDD79837.1"/>
    </source>
</evidence>
<sequence>MPRWAGESPQSFNYPKRNAIACPYSSMKPFVHLPDECQQAERTVTAVPPSTWPPPRLWIKGTLQEPPMALQWIASSL</sequence>
<gene>
    <name evidence="1" type="ORF">MCOS_LOCUS5840</name>
</gene>
<reference evidence="1 2" key="2">
    <citation type="submission" date="2018-10" db="EMBL/GenBank/DDBJ databases">
        <authorList>
            <consortium name="Pathogen Informatics"/>
        </authorList>
    </citation>
    <scope>NUCLEOTIDE SEQUENCE [LARGE SCALE GENOMIC DNA]</scope>
</reference>
<keyword evidence="2" id="KW-1185">Reference proteome</keyword>